<dbReference type="STRING" id="265719.SAMN04488509_10268"/>
<dbReference type="PANTHER" id="PTHR33525">
    <property type="match status" value="1"/>
</dbReference>
<dbReference type="SUPFAM" id="SSF109604">
    <property type="entry name" value="HD-domain/PDEase-like"/>
    <property type="match status" value="1"/>
</dbReference>
<proteinExistence type="predicted"/>
<dbReference type="InterPro" id="IPR013976">
    <property type="entry name" value="HDOD"/>
</dbReference>
<dbReference type="OrthoDB" id="598113at2"/>
<evidence type="ECO:0000313" key="3">
    <source>
        <dbReference type="Proteomes" id="UP000199603"/>
    </source>
</evidence>
<accession>A0A1G6U0E5</accession>
<evidence type="ECO:0000259" key="1">
    <source>
        <dbReference type="PROSITE" id="PS51833"/>
    </source>
</evidence>
<reference evidence="2 3" key="1">
    <citation type="submission" date="2016-10" db="EMBL/GenBank/DDBJ databases">
        <authorList>
            <person name="de Groot N.N."/>
        </authorList>
    </citation>
    <scope>NUCLEOTIDE SEQUENCE [LARGE SCALE GENOMIC DNA]</scope>
    <source>
        <strain evidence="2 3">DSM 16957</strain>
    </source>
</reference>
<organism evidence="2 3">
    <name type="scientific">Aquimonas voraii</name>
    <dbReference type="NCBI Taxonomy" id="265719"/>
    <lineage>
        <taxon>Bacteria</taxon>
        <taxon>Pseudomonadati</taxon>
        <taxon>Pseudomonadota</taxon>
        <taxon>Gammaproteobacteria</taxon>
        <taxon>Lysobacterales</taxon>
        <taxon>Lysobacteraceae</taxon>
        <taxon>Aquimonas</taxon>
    </lineage>
</organism>
<feature type="domain" description="HDOD" evidence="1">
    <location>
        <begin position="21"/>
        <end position="222"/>
    </location>
</feature>
<dbReference type="RefSeq" id="WP_091239633.1">
    <property type="nucleotide sequence ID" value="NZ_FNAG01000002.1"/>
</dbReference>
<keyword evidence="3" id="KW-1185">Reference proteome</keyword>
<name>A0A1G6U0E5_9GAMM</name>
<dbReference type="InterPro" id="IPR052340">
    <property type="entry name" value="RNase_Y/CdgJ"/>
</dbReference>
<sequence>MDRLEALRSIARDAASGELSFPTHTQLALKIKSALDDPNCSVDQAARLVQADPLLSARVVAMANSVAYNRSGREVADVKTAVNRLGFTTLRTLAMALVTRQMAGGTGSPAQQTVARQLWERTAHVAALARVLAQKVTGQNPESALFAGLVHDIGGFYLISRSVQYPSLLKVEAPLAVELADAAEGTDIDTDQRVERDLGLAVLRKLEVPAAVIEGIEDYWRGMLSLPPETLGDTLLLADVLAPVAHPLRWQDPAQPAATRAASIDMLVGEETLQEILRESAAEVGQLIETLKF</sequence>
<dbReference type="EMBL" id="FNAG01000002">
    <property type="protein sequence ID" value="SDD34015.1"/>
    <property type="molecule type" value="Genomic_DNA"/>
</dbReference>
<dbReference type="AlphaFoldDB" id="A0A1G6U0E5"/>
<dbReference type="PROSITE" id="PS51833">
    <property type="entry name" value="HDOD"/>
    <property type="match status" value="1"/>
</dbReference>
<dbReference type="Gene3D" id="1.10.3210.10">
    <property type="entry name" value="Hypothetical protein af1432"/>
    <property type="match status" value="1"/>
</dbReference>
<gene>
    <name evidence="2" type="ORF">SAMN04488509_10268</name>
</gene>
<protein>
    <submittedName>
        <fullName evidence="2">HD-like signal output (HDOD) domain, no enzymatic activity</fullName>
    </submittedName>
</protein>
<dbReference type="PANTHER" id="PTHR33525:SF3">
    <property type="entry name" value="RIBONUCLEASE Y"/>
    <property type="match status" value="1"/>
</dbReference>
<dbReference type="Pfam" id="PF08668">
    <property type="entry name" value="HDOD"/>
    <property type="match status" value="1"/>
</dbReference>
<dbReference type="Proteomes" id="UP000199603">
    <property type="component" value="Unassembled WGS sequence"/>
</dbReference>
<evidence type="ECO:0000313" key="2">
    <source>
        <dbReference type="EMBL" id="SDD34015.1"/>
    </source>
</evidence>